<evidence type="ECO:0000256" key="6">
    <source>
        <dbReference type="ARBA" id="ARBA00022837"/>
    </source>
</evidence>
<proteinExistence type="predicted"/>
<organism evidence="9 10">
    <name type="scientific">Mariniflexile ostreae</name>
    <dbReference type="NCBI Taxonomy" id="1520892"/>
    <lineage>
        <taxon>Bacteria</taxon>
        <taxon>Pseudomonadati</taxon>
        <taxon>Bacteroidota</taxon>
        <taxon>Flavobacteriia</taxon>
        <taxon>Flavobacteriales</taxon>
        <taxon>Flavobacteriaceae</taxon>
        <taxon>Mariniflexile</taxon>
    </lineage>
</organism>
<dbReference type="InterPro" id="IPR014718">
    <property type="entry name" value="GH-type_carb-bd"/>
</dbReference>
<keyword evidence="7" id="KW-0326">Glycosidase</keyword>
<comment type="cofactor">
    <cofactor evidence="2">
        <name>Ca(2+)</name>
        <dbReference type="ChEBI" id="CHEBI:29108"/>
    </cofactor>
</comment>
<evidence type="ECO:0000256" key="1">
    <source>
        <dbReference type="ARBA" id="ARBA00001412"/>
    </source>
</evidence>
<dbReference type="SUPFAM" id="SSF74650">
    <property type="entry name" value="Galactose mutarotase-like"/>
    <property type="match status" value="1"/>
</dbReference>
<evidence type="ECO:0000256" key="5">
    <source>
        <dbReference type="ARBA" id="ARBA00022801"/>
    </source>
</evidence>
<evidence type="ECO:0000256" key="2">
    <source>
        <dbReference type="ARBA" id="ARBA00001913"/>
    </source>
</evidence>
<dbReference type="EMBL" id="JBHMFC010000101">
    <property type="protein sequence ID" value="MFB9057869.1"/>
    <property type="molecule type" value="Genomic_DNA"/>
</dbReference>
<feature type="domain" description="Beta galactosidase small chain/" evidence="8">
    <location>
        <begin position="1"/>
        <end position="139"/>
    </location>
</feature>
<dbReference type="InterPro" id="IPR011013">
    <property type="entry name" value="Gal_mutarotase_sf_dom"/>
</dbReference>
<accession>A0ABV5FET9</accession>
<evidence type="ECO:0000313" key="10">
    <source>
        <dbReference type="Proteomes" id="UP001589585"/>
    </source>
</evidence>
<evidence type="ECO:0000259" key="8">
    <source>
        <dbReference type="SMART" id="SM01038"/>
    </source>
</evidence>
<keyword evidence="6" id="KW-0106">Calcium</keyword>
<dbReference type="InterPro" id="IPR050347">
    <property type="entry name" value="Bact_Beta-galactosidase"/>
</dbReference>
<reference evidence="9 10" key="1">
    <citation type="submission" date="2024-09" db="EMBL/GenBank/DDBJ databases">
        <authorList>
            <person name="Sun Q."/>
            <person name="Mori K."/>
        </authorList>
    </citation>
    <scope>NUCLEOTIDE SEQUENCE [LARGE SCALE GENOMIC DNA]</scope>
    <source>
        <strain evidence="9 10">CECT 8622</strain>
    </source>
</reference>
<dbReference type="EC" id="3.2.1.23" evidence="4"/>
<comment type="catalytic activity">
    <reaction evidence="1">
        <text>Hydrolysis of terminal non-reducing beta-D-galactose residues in beta-D-galactosides.</text>
        <dbReference type="EC" id="3.2.1.23"/>
    </reaction>
</comment>
<evidence type="ECO:0000256" key="7">
    <source>
        <dbReference type="ARBA" id="ARBA00023295"/>
    </source>
</evidence>
<dbReference type="Proteomes" id="UP001589585">
    <property type="component" value="Unassembled WGS sequence"/>
</dbReference>
<dbReference type="Gene3D" id="2.70.98.10">
    <property type="match status" value="1"/>
</dbReference>
<comment type="subunit">
    <text evidence="3">Monomer.</text>
</comment>
<sequence length="145" mass="16718">VNWFGRGPHENYQDRNTAALVGDYKASVEELYFPYIRPQENGYKTDARWVTFTNTTGNGIKVTATDLISFSAHHQYNDDFDAGDKKQQRHTTDIKKRDFVNINIDYKQMGVGGDNSWGRMPHEKYRIKAQNLSYSYVIEAVNTGK</sequence>
<dbReference type="SMART" id="SM01038">
    <property type="entry name" value="Bgal_small_N"/>
    <property type="match status" value="1"/>
</dbReference>
<dbReference type="InterPro" id="IPR004199">
    <property type="entry name" value="B-gal_small/dom_5"/>
</dbReference>
<evidence type="ECO:0000256" key="4">
    <source>
        <dbReference type="ARBA" id="ARBA00012756"/>
    </source>
</evidence>
<name>A0ABV5FET9_9FLAO</name>
<keyword evidence="5" id="KW-0378">Hydrolase</keyword>
<feature type="non-terminal residue" evidence="9">
    <location>
        <position position="1"/>
    </location>
</feature>
<evidence type="ECO:0000313" key="9">
    <source>
        <dbReference type="EMBL" id="MFB9057869.1"/>
    </source>
</evidence>
<comment type="caution">
    <text evidence="9">The sequence shown here is derived from an EMBL/GenBank/DDBJ whole genome shotgun (WGS) entry which is preliminary data.</text>
</comment>
<dbReference type="PANTHER" id="PTHR46323">
    <property type="entry name" value="BETA-GALACTOSIDASE"/>
    <property type="match status" value="1"/>
</dbReference>
<dbReference type="Pfam" id="PF02929">
    <property type="entry name" value="Bgal_small_N"/>
    <property type="match status" value="1"/>
</dbReference>
<evidence type="ECO:0000256" key="3">
    <source>
        <dbReference type="ARBA" id="ARBA00011245"/>
    </source>
</evidence>
<gene>
    <name evidence="9" type="ORF">ACFFU9_14075</name>
</gene>
<dbReference type="PANTHER" id="PTHR46323:SF2">
    <property type="entry name" value="BETA-GALACTOSIDASE"/>
    <property type="match status" value="1"/>
</dbReference>
<keyword evidence="10" id="KW-1185">Reference proteome</keyword>
<protein>
    <recommendedName>
        <fullName evidence="4">beta-galactosidase</fullName>
        <ecNumber evidence="4">3.2.1.23</ecNumber>
    </recommendedName>
</protein>